<evidence type="ECO:0000256" key="1">
    <source>
        <dbReference type="SAM" id="MobiDB-lite"/>
    </source>
</evidence>
<dbReference type="KEGG" id="aja:AJAP_06920"/>
<reference evidence="2 3" key="1">
    <citation type="journal article" date="2014" name="J. Biotechnol.">
        <title>Complete genome sequence of the actinobacterium Amycolatopsis japonica MG417-CF17(T) (=DSM 44213T) producing (S,S)-N,N'-ethylenediaminedisuccinic acid.</title>
        <authorList>
            <person name="Stegmann E."/>
            <person name="Albersmeier A."/>
            <person name="Spohn M."/>
            <person name="Gert H."/>
            <person name="Weber T."/>
            <person name="Wohlleben W."/>
            <person name="Kalinowski J."/>
            <person name="Ruckert C."/>
        </authorList>
    </citation>
    <scope>NUCLEOTIDE SEQUENCE [LARGE SCALE GENOMIC DNA]</scope>
    <source>
        <strain evidence="3">MG417-CF17 (DSM 44213)</strain>
    </source>
</reference>
<proteinExistence type="predicted"/>
<dbReference type="AlphaFoldDB" id="A0A075UPI5"/>
<organism evidence="2 3">
    <name type="scientific">Amycolatopsis japonica</name>
    <dbReference type="NCBI Taxonomy" id="208439"/>
    <lineage>
        <taxon>Bacteria</taxon>
        <taxon>Bacillati</taxon>
        <taxon>Actinomycetota</taxon>
        <taxon>Actinomycetes</taxon>
        <taxon>Pseudonocardiales</taxon>
        <taxon>Pseudonocardiaceae</taxon>
        <taxon>Amycolatopsis</taxon>
        <taxon>Amycolatopsis japonica group</taxon>
    </lineage>
</organism>
<sequence length="87" mass="9856">MPELGLHLTGSVRRQLRTHHLGVPGIVLEHTLKARDANRRRTGESEVEDEQVDRMPGYAHEMRVPEGGAEPQSKFMSFAARELPRKT</sequence>
<dbReference type="EMBL" id="CP008953">
    <property type="protein sequence ID" value="AIG74301.1"/>
    <property type="molecule type" value="Genomic_DNA"/>
</dbReference>
<feature type="region of interest" description="Disordered" evidence="1">
    <location>
        <begin position="37"/>
        <end position="87"/>
    </location>
</feature>
<dbReference type="Proteomes" id="UP000028492">
    <property type="component" value="Chromosome"/>
</dbReference>
<gene>
    <name evidence="2" type="ORF">AJAP_06920</name>
</gene>
<dbReference type="STRING" id="208439.AJAP_06920"/>
<dbReference type="HOGENOM" id="CLU_2476529_0_0_11"/>
<protein>
    <submittedName>
        <fullName evidence="2">Uncharacterized protein</fullName>
    </submittedName>
</protein>
<accession>A0A075UPI5</accession>
<evidence type="ECO:0000313" key="3">
    <source>
        <dbReference type="Proteomes" id="UP000028492"/>
    </source>
</evidence>
<name>A0A075UPI5_9PSEU</name>
<evidence type="ECO:0000313" key="2">
    <source>
        <dbReference type="EMBL" id="AIG74301.1"/>
    </source>
</evidence>
<keyword evidence="3" id="KW-1185">Reference proteome</keyword>